<dbReference type="KEGG" id="wei:EQG49_00535"/>
<dbReference type="RefSeq" id="WP_133362121.1">
    <property type="nucleotide sequence ID" value="NZ_CP037940.1"/>
</dbReference>
<sequence length="178" mass="19954">MKRALKILLTAALLIITIKGVFGSTITIHASTFETAPTKDVKKLPSSWKGTWYGYNKELSKRTEKVNFEKKYSGAAVAAPAMFAKFTKISNAYEFGIGGGEQIFRKTTVRFHGHTYHVIAVADLDDTGASVTYFTRHKEPKLPVHNINYYSSTGDTSKLLTHYVDYYVLQMGNKHHKA</sequence>
<protein>
    <submittedName>
        <fullName evidence="1">Uncharacterized protein</fullName>
    </submittedName>
</protein>
<proteinExistence type="predicted"/>
<organism evidence="1 2">
    <name type="scientific">Periweissella cryptocerci</name>
    <dbReference type="NCBI Taxonomy" id="2506420"/>
    <lineage>
        <taxon>Bacteria</taxon>
        <taxon>Bacillati</taxon>
        <taxon>Bacillota</taxon>
        <taxon>Bacilli</taxon>
        <taxon>Lactobacillales</taxon>
        <taxon>Lactobacillaceae</taxon>
        <taxon>Periweissella</taxon>
    </lineage>
</organism>
<keyword evidence="2" id="KW-1185">Reference proteome</keyword>
<name>A0A4P6YR09_9LACO</name>
<reference evidence="2" key="1">
    <citation type="submission" date="2019-03" db="EMBL/GenBank/DDBJ databases">
        <title>Weissella sp. 26KH-42 Genome sequencing.</title>
        <authorList>
            <person name="Heo J."/>
            <person name="Kim S.-J."/>
            <person name="Kim J.-S."/>
            <person name="Hong S.-B."/>
            <person name="Kwon S.-W."/>
        </authorList>
    </citation>
    <scope>NUCLEOTIDE SEQUENCE [LARGE SCALE GENOMIC DNA]</scope>
    <source>
        <strain evidence="2">26KH-42</strain>
    </source>
</reference>
<accession>A0A4P6YR09</accession>
<evidence type="ECO:0000313" key="1">
    <source>
        <dbReference type="EMBL" id="QBO35041.1"/>
    </source>
</evidence>
<gene>
    <name evidence="1" type="ORF">EQG49_00535</name>
</gene>
<dbReference type="EMBL" id="CP037940">
    <property type="protein sequence ID" value="QBO35041.1"/>
    <property type="molecule type" value="Genomic_DNA"/>
</dbReference>
<evidence type="ECO:0000313" key="2">
    <source>
        <dbReference type="Proteomes" id="UP000292886"/>
    </source>
</evidence>
<dbReference type="AlphaFoldDB" id="A0A4P6YR09"/>
<dbReference type="Proteomes" id="UP000292886">
    <property type="component" value="Chromosome"/>
</dbReference>